<protein>
    <submittedName>
        <fullName evidence="2">Arylesterase</fullName>
    </submittedName>
</protein>
<evidence type="ECO:0000259" key="1">
    <source>
        <dbReference type="Pfam" id="PF13472"/>
    </source>
</evidence>
<organism evidence="2 3">
    <name type="scientific">Bizionia argentinensis JUB59</name>
    <dbReference type="NCBI Taxonomy" id="1046627"/>
    <lineage>
        <taxon>Bacteria</taxon>
        <taxon>Pseudomonadati</taxon>
        <taxon>Bacteroidota</taxon>
        <taxon>Flavobacteriia</taxon>
        <taxon>Flavobacteriales</taxon>
        <taxon>Flavobacteriaceae</taxon>
        <taxon>Bizionia</taxon>
    </lineage>
</organism>
<reference evidence="2 3" key="1">
    <citation type="journal article" date="2008" name="Int. J. Syst. Evol. Microbiol.">
        <title>Bizionia argentinensis sp. nov., isolated from surface marine water in Antarctica.</title>
        <authorList>
            <person name="Bercovich A."/>
            <person name="Vazquez S.C."/>
            <person name="Yankilevich P."/>
            <person name="Coria S.H."/>
            <person name="Foti M."/>
            <person name="Hernandez E."/>
            <person name="Vidal A."/>
            <person name="Ruberto L."/>
            <person name="Melo C."/>
            <person name="Marenssi S."/>
            <person name="Criscuolo M."/>
            <person name="Memoli M."/>
            <person name="Arguelles M."/>
            <person name="Mac Cormack W.P."/>
        </authorList>
    </citation>
    <scope>NUCLEOTIDE SEQUENCE [LARGE SCALE GENOMIC DNA]</scope>
    <source>
        <strain evidence="2 3">JUB59</strain>
    </source>
</reference>
<accession>G2E9H3</accession>
<dbReference type="InterPro" id="IPR036514">
    <property type="entry name" value="SGNH_hydro_sf"/>
</dbReference>
<dbReference type="InterPro" id="IPR013830">
    <property type="entry name" value="SGNH_hydro"/>
</dbReference>
<dbReference type="SUPFAM" id="SSF52266">
    <property type="entry name" value="SGNH hydrolase"/>
    <property type="match status" value="1"/>
</dbReference>
<dbReference type="eggNOG" id="COG2755">
    <property type="taxonomic scope" value="Bacteria"/>
</dbReference>
<name>G2E9H3_9FLAO</name>
<dbReference type="AlphaFoldDB" id="G2E9H3"/>
<dbReference type="OrthoDB" id="9786188at2"/>
<gene>
    <name evidence="2" type="ORF">BZARG_184</name>
</gene>
<dbReference type="Pfam" id="PF13472">
    <property type="entry name" value="Lipase_GDSL_2"/>
    <property type="match status" value="1"/>
</dbReference>
<dbReference type="CDD" id="cd01822">
    <property type="entry name" value="Lysophospholipase_L1_like"/>
    <property type="match status" value="1"/>
</dbReference>
<keyword evidence="3" id="KW-1185">Reference proteome</keyword>
<dbReference type="PANTHER" id="PTHR30383:SF24">
    <property type="entry name" value="THIOESTERASE 1_PROTEASE 1_LYSOPHOSPHOLIPASE L1"/>
    <property type="match status" value="1"/>
</dbReference>
<dbReference type="Proteomes" id="UP000003730">
    <property type="component" value="Unassembled WGS sequence"/>
</dbReference>
<dbReference type="RefSeq" id="WP_008634423.1">
    <property type="nucleotide sequence ID" value="NZ_AFXZ01000002.1"/>
</dbReference>
<dbReference type="GO" id="GO:0004622">
    <property type="term" value="F:phosphatidylcholine lysophospholipase activity"/>
    <property type="evidence" value="ECO:0007669"/>
    <property type="project" value="TreeGrafter"/>
</dbReference>
<feature type="domain" description="SGNH hydrolase-type esterase" evidence="1">
    <location>
        <begin position="69"/>
        <end position="233"/>
    </location>
</feature>
<dbReference type="PANTHER" id="PTHR30383">
    <property type="entry name" value="THIOESTERASE 1/PROTEASE 1/LYSOPHOSPHOLIPASE L1"/>
    <property type="match status" value="1"/>
</dbReference>
<evidence type="ECO:0000313" key="3">
    <source>
        <dbReference type="Proteomes" id="UP000003730"/>
    </source>
</evidence>
<dbReference type="PATRIC" id="fig|1046627.3.peg.198"/>
<sequence length="248" mass="27369">MFKAQNNQFYSYLATSRAAKLIKFCYFILALLLYACGDAKSEKTTENIPSVEQTETTTEAETETKTILCFGDSITAGYGLDDSNDGYPEVLQQQIDSLKLDYTVINSGVSGETTAGGKSRIDWVIKQTPNIFLLELGANDGLRGVQLTETRSNLQAIIDVVREKSPETIIILAGMELPPNMGQAYTTEFRQLYADLAQKNKLEFIPFILKDVGGIASLNQIDGIHPNVKGHKIVANNVWEVLEPLLLP</sequence>
<dbReference type="EMBL" id="AFXZ01000002">
    <property type="protein sequence ID" value="EGV44872.1"/>
    <property type="molecule type" value="Genomic_DNA"/>
</dbReference>
<dbReference type="InterPro" id="IPR051532">
    <property type="entry name" value="Ester_Hydrolysis_Enzymes"/>
</dbReference>
<evidence type="ECO:0000313" key="2">
    <source>
        <dbReference type="EMBL" id="EGV44872.1"/>
    </source>
</evidence>
<dbReference type="STRING" id="1046627.BZARG_184"/>
<proteinExistence type="predicted"/>
<dbReference type="Gene3D" id="3.40.50.1110">
    <property type="entry name" value="SGNH hydrolase"/>
    <property type="match status" value="1"/>
</dbReference>
<comment type="caution">
    <text evidence="2">The sequence shown here is derived from an EMBL/GenBank/DDBJ whole genome shotgun (WGS) entry which is preliminary data.</text>
</comment>